<evidence type="ECO:0008006" key="5">
    <source>
        <dbReference type="Google" id="ProtNLM"/>
    </source>
</evidence>
<proteinExistence type="predicted"/>
<keyword evidence="2" id="KW-0732">Signal</keyword>
<organism evidence="3 4">
    <name type="scientific">Candidatus Anaerotruncus excrementipullorum</name>
    <dbReference type="NCBI Taxonomy" id="2838465"/>
    <lineage>
        <taxon>Bacteria</taxon>
        <taxon>Bacillati</taxon>
        <taxon>Bacillota</taxon>
        <taxon>Clostridia</taxon>
        <taxon>Eubacteriales</taxon>
        <taxon>Oscillospiraceae</taxon>
        <taxon>Anaerotruncus</taxon>
    </lineage>
</organism>
<dbReference type="AlphaFoldDB" id="A0A9D1WPH7"/>
<dbReference type="PROSITE" id="PS51257">
    <property type="entry name" value="PROKAR_LIPOPROTEIN"/>
    <property type="match status" value="1"/>
</dbReference>
<feature type="region of interest" description="Disordered" evidence="1">
    <location>
        <begin position="46"/>
        <end position="70"/>
    </location>
</feature>
<sequence length="205" mass="21299">MIRRPYALAAALALLLGLLSGCGGEPQKELFLPEAENDFVIGWVGGGSGSQPEASEETFAPSSLPQATSSLPQLAGQAPAASVEAHFTQDSYPVGTSQLTLVVANRGEGTLEYTSWFDFRQVTAEGLLPLAPREGAMVNPDDPAAVQRLAPGETAEIPVPIDLFDPPLGPGTYRAAQLACFADPQGQALACTEIAAEFTLTAKGS</sequence>
<evidence type="ECO:0000313" key="3">
    <source>
        <dbReference type="EMBL" id="HIX64854.1"/>
    </source>
</evidence>
<evidence type="ECO:0000313" key="4">
    <source>
        <dbReference type="Proteomes" id="UP000886800"/>
    </source>
</evidence>
<gene>
    <name evidence="3" type="ORF">H9736_01245</name>
</gene>
<feature type="chain" id="PRO_5038712647" description="Intracellular proteinase inhibitor BsuPI domain-containing protein" evidence="2">
    <location>
        <begin position="24"/>
        <end position="205"/>
    </location>
</feature>
<reference evidence="3" key="2">
    <citation type="submission" date="2021-04" db="EMBL/GenBank/DDBJ databases">
        <authorList>
            <person name="Gilroy R."/>
        </authorList>
    </citation>
    <scope>NUCLEOTIDE SEQUENCE</scope>
    <source>
        <strain evidence="3">CHK188-5543</strain>
    </source>
</reference>
<accession>A0A9D1WPH7</accession>
<comment type="caution">
    <text evidence="3">The sequence shown here is derived from an EMBL/GenBank/DDBJ whole genome shotgun (WGS) entry which is preliminary data.</text>
</comment>
<reference evidence="3" key="1">
    <citation type="journal article" date="2021" name="PeerJ">
        <title>Extensive microbial diversity within the chicken gut microbiome revealed by metagenomics and culture.</title>
        <authorList>
            <person name="Gilroy R."/>
            <person name="Ravi A."/>
            <person name="Getino M."/>
            <person name="Pursley I."/>
            <person name="Horton D.L."/>
            <person name="Alikhan N.F."/>
            <person name="Baker D."/>
            <person name="Gharbi K."/>
            <person name="Hall N."/>
            <person name="Watson M."/>
            <person name="Adriaenssens E.M."/>
            <person name="Foster-Nyarko E."/>
            <person name="Jarju S."/>
            <person name="Secka A."/>
            <person name="Antonio M."/>
            <person name="Oren A."/>
            <person name="Chaudhuri R.R."/>
            <person name="La Ragione R."/>
            <person name="Hildebrand F."/>
            <person name="Pallen M.J."/>
        </authorList>
    </citation>
    <scope>NUCLEOTIDE SEQUENCE</scope>
    <source>
        <strain evidence="3">CHK188-5543</strain>
    </source>
</reference>
<dbReference type="EMBL" id="DXES01000025">
    <property type="protein sequence ID" value="HIX64854.1"/>
    <property type="molecule type" value="Genomic_DNA"/>
</dbReference>
<protein>
    <recommendedName>
        <fullName evidence="5">Intracellular proteinase inhibitor BsuPI domain-containing protein</fullName>
    </recommendedName>
</protein>
<feature type="compositionally biased region" description="Polar residues" evidence="1">
    <location>
        <begin position="60"/>
        <end position="70"/>
    </location>
</feature>
<name>A0A9D1WPH7_9FIRM</name>
<dbReference type="Proteomes" id="UP000886800">
    <property type="component" value="Unassembled WGS sequence"/>
</dbReference>
<evidence type="ECO:0000256" key="1">
    <source>
        <dbReference type="SAM" id="MobiDB-lite"/>
    </source>
</evidence>
<feature type="signal peptide" evidence="2">
    <location>
        <begin position="1"/>
        <end position="23"/>
    </location>
</feature>
<evidence type="ECO:0000256" key="2">
    <source>
        <dbReference type="SAM" id="SignalP"/>
    </source>
</evidence>